<dbReference type="GeneID" id="25394957"/>
<dbReference type="HOGENOM" id="CLU_1100973_0_0_2"/>
<dbReference type="KEGG" id="mpi:Mpet_0128"/>
<evidence type="ECO:0000256" key="2">
    <source>
        <dbReference type="SAM" id="MobiDB-lite"/>
    </source>
</evidence>
<keyword evidence="1" id="KW-0175">Coiled coil</keyword>
<feature type="compositionally biased region" description="Low complexity" evidence="2">
    <location>
        <begin position="48"/>
        <end position="62"/>
    </location>
</feature>
<evidence type="ECO:0000256" key="1">
    <source>
        <dbReference type="SAM" id="Coils"/>
    </source>
</evidence>
<evidence type="ECO:0000313" key="3">
    <source>
        <dbReference type="EMBL" id="ADN34907.1"/>
    </source>
</evidence>
<proteinExistence type="predicted"/>
<dbReference type="RefSeq" id="WP_013328086.1">
    <property type="nucleotide sequence ID" value="NC_014507.1"/>
</dbReference>
<dbReference type="OrthoDB" id="112397at2157"/>
<dbReference type="Proteomes" id="UP000006565">
    <property type="component" value="Chromosome"/>
</dbReference>
<protein>
    <submittedName>
        <fullName evidence="3">Uncharacterized protein</fullName>
    </submittedName>
</protein>
<organism evidence="3 4">
    <name type="scientific">Methanolacinia petrolearia (strain DSM 11571 / OCM 486 / SEBR 4847)</name>
    <name type="common">Methanoplanus petrolearius</name>
    <dbReference type="NCBI Taxonomy" id="679926"/>
    <lineage>
        <taxon>Archaea</taxon>
        <taxon>Methanobacteriati</taxon>
        <taxon>Methanobacteriota</taxon>
        <taxon>Stenosarchaea group</taxon>
        <taxon>Methanomicrobia</taxon>
        <taxon>Methanomicrobiales</taxon>
        <taxon>Methanomicrobiaceae</taxon>
        <taxon>Methanolacinia</taxon>
    </lineage>
</organism>
<accession>E1RE16</accession>
<dbReference type="AlphaFoldDB" id="E1RE16"/>
<feature type="compositionally biased region" description="Polar residues" evidence="2">
    <location>
        <begin position="63"/>
        <end position="83"/>
    </location>
</feature>
<sequence precursor="true">MKKVLVILLIIALLFAFPVSAAKNNDDTGSGGDTGVQASAAYNKTTATWNGNSSGTTPSSGNQRGLATAQENMNQSAGQGTGISENLTTLRNQKEIKAQIRLIEKESANFSGSETNNMLKNRNTVHAAVQALIAAGNLSGVTGEQISAIAQEFNNSLALQYSAEERIQDRNAVSRFFFGGDSDAAGEIRDQIEANQERIENLNTLMNDCDCDDELRTMIQAQIQVLEEEQNRLQELSQAELDDKGLLGGLFG</sequence>
<dbReference type="eggNOG" id="arCOG11437">
    <property type="taxonomic scope" value="Archaea"/>
</dbReference>
<dbReference type="EMBL" id="CP002117">
    <property type="protein sequence ID" value="ADN34907.1"/>
    <property type="molecule type" value="Genomic_DNA"/>
</dbReference>
<feature type="region of interest" description="Disordered" evidence="2">
    <location>
        <begin position="47"/>
        <end position="83"/>
    </location>
</feature>
<gene>
    <name evidence="3" type="ordered locus">Mpet_0128</name>
</gene>
<evidence type="ECO:0000313" key="4">
    <source>
        <dbReference type="Proteomes" id="UP000006565"/>
    </source>
</evidence>
<reference evidence="3 4" key="1">
    <citation type="journal article" date="2010" name="Stand. Genomic Sci.">
        <title>Complete genome sequence of Methanoplanus petrolearius type strain (SEBR 4847).</title>
        <authorList>
            <person name="Brambilla E."/>
            <person name="Djao O.D."/>
            <person name="Daligault H."/>
            <person name="Lapidus A."/>
            <person name="Lucas S."/>
            <person name="Hammon N."/>
            <person name="Nolan M."/>
            <person name="Tice H."/>
            <person name="Cheng J.F."/>
            <person name="Han C."/>
            <person name="Tapia R."/>
            <person name="Goodwin L."/>
            <person name="Pitluck S."/>
            <person name="Liolios K."/>
            <person name="Ivanova N."/>
            <person name="Mavromatis K."/>
            <person name="Mikhailova N."/>
            <person name="Pati A."/>
            <person name="Chen A."/>
            <person name="Palaniappan K."/>
            <person name="Land M."/>
            <person name="Hauser L."/>
            <person name="Chang Y.J."/>
            <person name="Jeffries C.D."/>
            <person name="Rohde M."/>
            <person name="Spring S."/>
            <person name="Sikorski J."/>
            <person name="Goker M."/>
            <person name="Woyke T."/>
            <person name="Bristow J."/>
            <person name="Eisen J.A."/>
            <person name="Markowitz V."/>
            <person name="Hugenholtz P."/>
            <person name="Kyrpides N.C."/>
            <person name="Klenk H.P."/>
        </authorList>
    </citation>
    <scope>NUCLEOTIDE SEQUENCE [LARGE SCALE GENOMIC DNA]</scope>
    <source>
        <strain evidence="4">DSM 11571 / OCM 486 / SEBR 4847</strain>
    </source>
</reference>
<name>E1RE16_METP4</name>
<keyword evidence="4" id="KW-1185">Reference proteome</keyword>
<feature type="coiled-coil region" evidence="1">
    <location>
        <begin position="185"/>
        <end position="243"/>
    </location>
</feature>